<evidence type="ECO:0000313" key="2">
    <source>
        <dbReference type="Proteomes" id="UP000548326"/>
    </source>
</evidence>
<organism evidence="1 2">
    <name type="scientific">Mucilaginibacter lappiensis</name>
    <dbReference type="NCBI Taxonomy" id="354630"/>
    <lineage>
        <taxon>Bacteria</taxon>
        <taxon>Pseudomonadati</taxon>
        <taxon>Bacteroidota</taxon>
        <taxon>Sphingobacteriia</taxon>
        <taxon>Sphingobacteriales</taxon>
        <taxon>Sphingobacteriaceae</taxon>
        <taxon>Mucilaginibacter</taxon>
    </lineage>
</organism>
<reference evidence="1 2" key="1">
    <citation type="submission" date="2020-08" db="EMBL/GenBank/DDBJ databases">
        <title>Genomic Encyclopedia of Type Strains, Phase IV (KMG-V): Genome sequencing to study the core and pangenomes of soil and plant-associated prokaryotes.</title>
        <authorList>
            <person name="Whitman W."/>
        </authorList>
    </citation>
    <scope>NUCLEOTIDE SEQUENCE [LARGE SCALE GENOMIC DNA]</scope>
    <source>
        <strain evidence="1 2">MP601</strain>
    </source>
</reference>
<dbReference type="Proteomes" id="UP000548326">
    <property type="component" value="Unassembled WGS sequence"/>
</dbReference>
<name>A0A841JJJ4_9SPHI</name>
<comment type="caution">
    <text evidence="1">The sequence shown here is derived from an EMBL/GenBank/DDBJ whole genome shotgun (WGS) entry which is preliminary data.</text>
</comment>
<protein>
    <submittedName>
        <fullName evidence="1">Uncharacterized protein</fullName>
    </submittedName>
</protein>
<dbReference type="EMBL" id="JACHCA010000022">
    <property type="protein sequence ID" value="MBB6131349.1"/>
    <property type="molecule type" value="Genomic_DNA"/>
</dbReference>
<gene>
    <name evidence="1" type="ORF">HDF22_005500</name>
</gene>
<sequence>MDKPYLVIKQHLNEYLHKTFESIKEANAAVNHSDDFPGEYACVYDLKLGKYIHIENFPGITDQIKHIILYYKNKK</sequence>
<evidence type="ECO:0000313" key="1">
    <source>
        <dbReference type="EMBL" id="MBB6131349.1"/>
    </source>
</evidence>
<accession>A0A841JJJ4</accession>
<dbReference type="AlphaFoldDB" id="A0A841JJJ4"/>
<proteinExistence type="predicted"/>